<protein>
    <submittedName>
        <fullName evidence="2">Uncharacterized protein</fullName>
    </submittedName>
</protein>
<sequence length="55" mass="5937">MSSSGEVKKGRFTPRPSSRPSTGLPPSSLDGTCHRRGRPRRSPGIASAWRRSPSC</sequence>
<dbReference type="AlphaFoldDB" id="A0A0A9ETD4"/>
<feature type="compositionally biased region" description="Polar residues" evidence="1">
    <location>
        <begin position="15"/>
        <end position="25"/>
    </location>
</feature>
<reference evidence="2" key="2">
    <citation type="journal article" date="2015" name="Data Brief">
        <title>Shoot transcriptome of the giant reed, Arundo donax.</title>
        <authorList>
            <person name="Barrero R.A."/>
            <person name="Guerrero F.D."/>
            <person name="Moolhuijzen P."/>
            <person name="Goolsby J.A."/>
            <person name="Tidwell J."/>
            <person name="Bellgard S.E."/>
            <person name="Bellgard M.I."/>
        </authorList>
    </citation>
    <scope>NUCLEOTIDE SEQUENCE</scope>
    <source>
        <tissue evidence="2">Shoot tissue taken approximately 20 cm above the soil surface</tissue>
    </source>
</reference>
<reference evidence="2" key="1">
    <citation type="submission" date="2014-09" db="EMBL/GenBank/DDBJ databases">
        <authorList>
            <person name="Magalhaes I.L.F."/>
            <person name="Oliveira U."/>
            <person name="Santos F.R."/>
            <person name="Vidigal T.H.D.A."/>
            <person name="Brescovit A.D."/>
            <person name="Santos A.J."/>
        </authorList>
    </citation>
    <scope>NUCLEOTIDE SEQUENCE</scope>
    <source>
        <tissue evidence="2">Shoot tissue taken approximately 20 cm above the soil surface</tissue>
    </source>
</reference>
<evidence type="ECO:0000313" key="2">
    <source>
        <dbReference type="EMBL" id="JAD99292.1"/>
    </source>
</evidence>
<feature type="region of interest" description="Disordered" evidence="1">
    <location>
        <begin position="1"/>
        <end position="55"/>
    </location>
</feature>
<dbReference type="EMBL" id="GBRH01198603">
    <property type="protein sequence ID" value="JAD99292.1"/>
    <property type="molecule type" value="Transcribed_RNA"/>
</dbReference>
<organism evidence="2">
    <name type="scientific">Arundo donax</name>
    <name type="common">Giant reed</name>
    <name type="synonym">Donax arundinaceus</name>
    <dbReference type="NCBI Taxonomy" id="35708"/>
    <lineage>
        <taxon>Eukaryota</taxon>
        <taxon>Viridiplantae</taxon>
        <taxon>Streptophyta</taxon>
        <taxon>Embryophyta</taxon>
        <taxon>Tracheophyta</taxon>
        <taxon>Spermatophyta</taxon>
        <taxon>Magnoliopsida</taxon>
        <taxon>Liliopsida</taxon>
        <taxon>Poales</taxon>
        <taxon>Poaceae</taxon>
        <taxon>PACMAD clade</taxon>
        <taxon>Arundinoideae</taxon>
        <taxon>Arundineae</taxon>
        <taxon>Arundo</taxon>
    </lineage>
</organism>
<name>A0A0A9ETD4_ARUDO</name>
<evidence type="ECO:0000256" key="1">
    <source>
        <dbReference type="SAM" id="MobiDB-lite"/>
    </source>
</evidence>
<accession>A0A0A9ETD4</accession>
<proteinExistence type="predicted"/>